<dbReference type="SMART" id="SM00501">
    <property type="entry name" value="BRIGHT"/>
    <property type="match status" value="1"/>
</dbReference>
<feature type="compositionally biased region" description="Polar residues" evidence="3">
    <location>
        <begin position="690"/>
        <end position="707"/>
    </location>
</feature>
<dbReference type="PROSITE" id="PS51011">
    <property type="entry name" value="ARID"/>
    <property type="match status" value="1"/>
</dbReference>
<dbReference type="CDD" id="cd16870">
    <property type="entry name" value="ARID_JARD2"/>
    <property type="match status" value="1"/>
</dbReference>
<dbReference type="InterPro" id="IPR036431">
    <property type="entry name" value="ARID_dom_sf"/>
</dbReference>
<feature type="compositionally biased region" description="Basic and acidic residues" evidence="3">
    <location>
        <begin position="815"/>
        <end position="828"/>
    </location>
</feature>
<dbReference type="Pfam" id="PF01388">
    <property type="entry name" value="ARID"/>
    <property type="match status" value="1"/>
</dbReference>
<feature type="compositionally biased region" description="Basic and acidic residues" evidence="3">
    <location>
        <begin position="648"/>
        <end position="672"/>
    </location>
</feature>
<organism evidence="7 8">
    <name type="scientific">Elysia chlorotica</name>
    <name type="common">Eastern emerald elysia</name>
    <name type="synonym">Sea slug</name>
    <dbReference type="NCBI Taxonomy" id="188477"/>
    <lineage>
        <taxon>Eukaryota</taxon>
        <taxon>Metazoa</taxon>
        <taxon>Spiralia</taxon>
        <taxon>Lophotrochozoa</taxon>
        <taxon>Mollusca</taxon>
        <taxon>Gastropoda</taxon>
        <taxon>Heterobranchia</taxon>
        <taxon>Euthyneura</taxon>
        <taxon>Panpulmonata</taxon>
        <taxon>Sacoglossa</taxon>
        <taxon>Placobranchoidea</taxon>
        <taxon>Plakobranchidae</taxon>
        <taxon>Elysia</taxon>
    </lineage>
</organism>
<feature type="region of interest" description="Disordered" evidence="3">
    <location>
        <begin position="440"/>
        <end position="895"/>
    </location>
</feature>
<dbReference type="Proteomes" id="UP000271974">
    <property type="component" value="Unassembled WGS sequence"/>
</dbReference>
<evidence type="ECO:0000256" key="3">
    <source>
        <dbReference type="SAM" id="MobiDB-lite"/>
    </source>
</evidence>
<feature type="compositionally biased region" description="Basic and acidic residues" evidence="3">
    <location>
        <begin position="589"/>
        <end position="606"/>
    </location>
</feature>
<feature type="compositionally biased region" description="Low complexity" evidence="3">
    <location>
        <begin position="305"/>
        <end position="317"/>
    </location>
</feature>
<dbReference type="SUPFAM" id="SSF46774">
    <property type="entry name" value="ARID-like"/>
    <property type="match status" value="1"/>
</dbReference>
<dbReference type="OrthoDB" id="8951118at2759"/>
<gene>
    <name evidence="7" type="ORF">EGW08_012715</name>
</gene>
<feature type="compositionally biased region" description="Low complexity" evidence="3">
    <location>
        <begin position="538"/>
        <end position="550"/>
    </location>
</feature>
<feature type="region of interest" description="Disordered" evidence="3">
    <location>
        <begin position="60"/>
        <end position="183"/>
    </location>
</feature>
<evidence type="ECO:0000259" key="6">
    <source>
        <dbReference type="PROSITE" id="PS51184"/>
    </source>
</evidence>
<dbReference type="GO" id="GO:0006338">
    <property type="term" value="P:chromatin remodeling"/>
    <property type="evidence" value="ECO:0007669"/>
    <property type="project" value="TreeGrafter"/>
</dbReference>
<evidence type="ECO:0000313" key="8">
    <source>
        <dbReference type="Proteomes" id="UP000271974"/>
    </source>
</evidence>
<dbReference type="PROSITE" id="PS51183">
    <property type="entry name" value="JMJN"/>
    <property type="match status" value="1"/>
</dbReference>
<feature type="compositionally biased region" description="Basic and acidic residues" evidence="3">
    <location>
        <begin position="708"/>
        <end position="736"/>
    </location>
</feature>
<feature type="compositionally biased region" description="Basic residues" evidence="3">
    <location>
        <begin position="129"/>
        <end position="138"/>
    </location>
</feature>
<dbReference type="PANTHER" id="PTHR10694">
    <property type="entry name" value="LYSINE-SPECIFIC DEMETHYLASE"/>
    <property type="match status" value="1"/>
</dbReference>
<dbReference type="InterPro" id="IPR003349">
    <property type="entry name" value="JmjN"/>
</dbReference>
<feature type="domain" description="JmjN" evidence="5">
    <location>
        <begin position="906"/>
        <end position="947"/>
    </location>
</feature>
<feature type="domain" description="JmjC" evidence="6">
    <location>
        <begin position="1158"/>
        <end position="1323"/>
    </location>
</feature>
<dbReference type="Gene3D" id="1.10.150.60">
    <property type="entry name" value="ARID DNA-binding domain"/>
    <property type="match status" value="1"/>
</dbReference>
<dbReference type="SMART" id="SM00558">
    <property type="entry name" value="JmjC"/>
    <property type="match status" value="1"/>
</dbReference>
<dbReference type="InterPro" id="IPR001606">
    <property type="entry name" value="ARID_dom"/>
</dbReference>
<dbReference type="EMBL" id="RQTK01000446">
    <property type="protein sequence ID" value="RUS79517.1"/>
    <property type="molecule type" value="Genomic_DNA"/>
</dbReference>
<dbReference type="PANTHER" id="PTHR10694:SF113">
    <property type="entry name" value="PROTEIN JUMONJI"/>
    <property type="match status" value="1"/>
</dbReference>
<dbReference type="SMART" id="SM01014">
    <property type="entry name" value="ARID"/>
    <property type="match status" value="1"/>
</dbReference>
<feature type="domain" description="ARID" evidence="4">
    <location>
        <begin position="971"/>
        <end position="1064"/>
    </location>
</feature>
<evidence type="ECO:0008006" key="9">
    <source>
        <dbReference type="Google" id="ProtNLM"/>
    </source>
</evidence>
<dbReference type="GO" id="GO:0000785">
    <property type="term" value="C:chromatin"/>
    <property type="evidence" value="ECO:0007669"/>
    <property type="project" value="TreeGrafter"/>
</dbReference>
<feature type="compositionally biased region" description="Low complexity" evidence="3">
    <location>
        <begin position="338"/>
        <end position="347"/>
    </location>
</feature>
<feature type="compositionally biased region" description="Basic and acidic residues" evidence="3">
    <location>
        <begin position="774"/>
        <end position="799"/>
    </location>
</feature>
<dbReference type="Pfam" id="PF02373">
    <property type="entry name" value="JmjC"/>
    <property type="match status" value="1"/>
</dbReference>
<feature type="compositionally biased region" description="Low complexity" evidence="3">
    <location>
        <begin position="81"/>
        <end position="107"/>
    </location>
</feature>
<feature type="compositionally biased region" description="Polar residues" evidence="3">
    <location>
        <begin position="505"/>
        <end position="521"/>
    </location>
</feature>
<dbReference type="GO" id="GO:0005634">
    <property type="term" value="C:nucleus"/>
    <property type="evidence" value="ECO:0007669"/>
    <property type="project" value="UniProtKB-SubCell"/>
</dbReference>
<keyword evidence="8" id="KW-1185">Reference proteome</keyword>
<dbReference type="GO" id="GO:0003677">
    <property type="term" value="F:DNA binding"/>
    <property type="evidence" value="ECO:0007669"/>
    <property type="project" value="InterPro"/>
</dbReference>
<keyword evidence="2" id="KW-0539">Nucleus</keyword>
<evidence type="ECO:0000259" key="5">
    <source>
        <dbReference type="PROSITE" id="PS51183"/>
    </source>
</evidence>
<feature type="compositionally biased region" description="Acidic residues" evidence="3">
    <location>
        <begin position="618"/>
        <end position="632"/>
    </location>
</feature>
<evidence type="ECO:0000313" key="7">
    <source>
        <dbReference type="EMBL" id="RUS79517.1"/>
    </source>
</evidence>
<dbReference type="SMART" id="SM00545">
    <property type="entry name" value="JmjN"/>
    <property type="match status" value="1"/>
</dbReference>
<sequence>MVGRRNTLLVTKRSLRNADSTAGKRPKRIIPTKLMEETVGMSRQEEQELNKALYASLQENRRSKSMPSLVDHHDEYHSNDDSGLSNISNSSKNISSNNSRRSLPSGSKTGKLTVGQRRLLRTGAVSPLRHVKRTHKQLRTSNTPSPRKSHAKLPPSLSIDESSQDSARSSSSSANGSKRKIHAQRKFAQGCSLPGTPNSTPAKLAAPTVKKISSRIPKTEDFLTFLCLRGTSILPPHLDFFNYSREELSSQEVVAKSGSSNKSKRQREGTPDSSSTSSGANEEVAEAAENVRTPASAGKRGGDNSLLAKRSAARASAGTPETARGIVSLRQGLQRKVSSSSSSRSSSPRFPVASTSSLFSPCQAQQASSSSTGAVLINPVYSNPLLPPRNRRPKFYFTPEKSPSPSKASGVRPGEFTPPSMHGGSLYFGSVRNFSPLVCRPSTSKSASTASTPSSRQSAMAQGLYSSPSSYYPSSSRSSWSSTATEGTPKRHRQRTVPFSRKNAGKQSNQGAFTPFKTTSHLAGEVTPKSPHNGRHGAGSPHGASSSASRQRMSGIKMESSSLRSPDVMSARKSLLGKLTSVAQQHAKKILDRSARQREGRAERMAKRLQLKRKMEKEQEEEDDEDEEEEEKEESKDGGKTKKKYESHRREREGSQRNRDKGGKHTKEDKIKSFMSKRRSSLPRMGKSQKLWTTQERPNQNSDSSQPRSDHDMSKDKDKVGRKGRSKEGKETDKKSVQALNKPRRPYKVRPIERVRTRGYNQLLASKQAMRRAKRDDGARLKNKTDLDTLDLKEVDHKHAGQTVVENSGEDFESDREHPSKRPLDKKPYSIVGTWEKKRTPQLGEDSIPSGKKRSGSIASETESVPSRRSSKESLSSKPSAAARTARRSSSSNVQLQAACEEKSTILTFHPTDTEFSDPMAYISKIQKEAECHGMCRIIPPSSWKLDSSKLIEDVRFTSQVQSVHRLYQRWGPNVQQSAAINQHLMTGHSNITTTSPQMGGVEIDLPRLHQLVEDAGGPKKMVDKKDWTKIADLMNIPKQSPDRSDRLYDIYCYHVFPYASLSEKERRQLDSEVEAIHKSQTLEEDVIRKGRLMTLSSFSRVARNVMSMWFKEEPTPEQVETEYWKLVEEGKRHVSVQCGHINTRAQASAFPTRKDNPYSRHAWNLNNIPGSPGCMLKYLGHVAGVSIPTLHIGMLFSTSCWSSAPHGLPYIQYQHTGAPTIWHCVSKYQQYELQSALKEVVPTLVTDKPCWLREDWLMVNPKRLSQQGVLVEKCVQYPGQFVVVFPGAFTSTVSCGYSVSESVHFALPSWLPQGLEASMMLNKSEERELFCMSSILCPLVQDESVDIAILAEALPLLSSLINKELDLRNQLSASGLKGEKRDVFFDSPSSLTIVNKRRSSVTDDKVCDVCNRICYMSMVLIEHEDQVLCIEHGVKHIQKKKSNKYIKLFLRYTQNDLETMLKEAKERLNSNSSLGSSSSSGGGSSTSSGIGSTSVNSGNSTGSKKRHNSRQSLSTS</sequence>
<feature type="region of interest" description="Disordered" evidence="3">
    <location>
        <begin position="1469"/>
        <end position="1517"/>
    </location>
</feature>
<protein>
    <recommendedName>
        <fullName evidence="9">ARID domain-containing protein</fullName>
    </recommendedName>
</protein>
<dbReference type="Gene3D" id="2.60.120.650">
    <property type="entry name" value="Cupin"/>
    <property type="match status" value="1"/>
</dbReference>
<reference evidence="7 8" key="1">
    <citation type="submission" date="2019-01" db="EMBL/GenBank/DDBJ databases">
        <title>A draft genome assembly of the solar-powered sea slug Elysia chlorotica.</title>
        <authorList>
            <person name="Cai H."/>
            <person name="Li Q."/>
            <person name="Fang X."/>
            <person name="Li J."/>
            <person name="Curtis N.E."/>
            <person name="Altenburger A."/>
            <person name="Shibata T."/>
            <person name="Feng M."/>
            <person name="Maeda T."/>
            <person name="Schwartz J.A."/>
            <person name="Shigenobu S."/>
            <person name="Lundholm N."/>
            <person name="Nishiyama T."/>
            <person name="Yang H."/>
            <person name="Hasebe M."/>
            <person name="Li S."/>
            <person name="Pierce S.K."/>
            <person name="Wang J."/>
        </authorList>
    </citation>
    <scope>NUCLEOTIDE SEQUENCE [LARGE SCALE GENOMIC DNA]</scope>
    <source>
        <strain evidence="7">EC2010</strain>
        <tissue evidence="7">Whole organism of an adult</tissue>
    </source>
</reference>
<dbReference type="PROSITE" id="PS51184">
    <property type="entry name" value="JMJC"/>
    <property type="match status" value="1"/>
</dbReference>
<feature type="compositionally biased region" description="Low complexity" evidence="3">
    <location>
        <begin position="158"/>
        <end position="176"/>
    </location>
</feature>
<name>A0A433TD32_ELYCH</name>
<feature type="compositionally biased region" description="Low complexity" evidence="3">
    <location>
        <begin position="1470"/>
        <end position="1503"/>
    </location>
</feature>
<feature type="compositionally biased region" description="Low complexity" evidence="3">
    <location>
        <begin position="863"/>
        <end position="892"/>
    </location>
</feature>
<dbReference type="Pfam" id="PF02375">
    <property type="entry name" value="JmjN"/>
    <property type="match status" value="1"/>
</dbReference>
<dbReference type="STRING" id="188477.A0A433TD32"/>
<dbReference type="InterPro" id="IPR003347">
    <property type="entry name" value="JmjC_dom"/>
</dbReference>
<feature type="compositionally biased region" description="Low complexity" evidence="3">
    <location>
        <begin position="442"/>
        <end position="482"/>
    </location>
</feature>
<dbReference type="GO" id="GO:0010468">
    <property type="term" value="P:regulation of gene expression"/>
    <property type="evidence" value="ECO:0007669"/>
    <property type="project" value="TreeGrafter"/>
</dbReference>
<feature type="region of interest" description="Disordered" evidence="3">
    <location>
        <begin position="380"/>
        <end position="418"/>
    </location>
</feature>
<comment type="subcellular location">
    <subcellularLocation>
        <location evidence="1">Nucleus</location>
    </subcellularLocation>
</comment>
<accession>A0A433TD32</accession>
<evidence type="ECO:0000256" key="2">
    <source>
        <dbReference type="ARBA" id="ARBA00023242"/>
    </source>
</evidence>
<comment type="caution">
    <text evidence="7">The sequence shown here is derived from an EMBL/GenBank/DDBJ whole genome shotgun (WGS) entry which is preliminary data.</text>
</comment>
<dbReference type="Pfam" id="PF02928">
    <property type="entry name" value="zf-C5HC2"/>
    <property type="match status" value="1"/>
</dbReference>
<dbReference type="InterPro" id="IPR004198">
    <property type="entry name" value="Znf_C5HC2"/>
</dbReference>
<feature type="compositionally biased region" description="Basic and acidic residues" evidence="3">
    <location>
        <begin position="70"/>
        <end position="80"/>
    </location>
</feature>
<proteinExistence type="predicted"/>
<evidence type="ECO:0000259" key="4">
    <source>
        <dbReference type="PROSITE" id="PS51011"/>
    </source>
</evidence>
<feature type="region of interest" description="Disordered" evidence="3">
    <location>
        <begin position="252"/>
        <end position="355"/>
    </location>
</feature>
<evidence type="ECO:0000256" key="1">
    <source>
        <dbReference type="ARBA" id="ARBA00004123"/>
    </source>
</evidence>
<dbReference type="SUPFAM" id="SSF51197">
    <property type="entry name" value="Clavaminate synthase-like"/>
    <property type="match status" value="1"/>
</dbReference>